<gene>
    <name evidence="2" type="ORF">WJU22_19610</name>
</gene>
<sequence>MALFSSFFGVDQFKLIFLIAGLLSLWVGGMFTDHDIIGNIKITANEIVVEKPDCVELFDLQELQSLKFQILGIKGEFYSMNSIAIKQGSDNIIMFNYYGEKKEYLFLLEEPQAASLKTIFEAWKQSNIEFRVDNKTHKRLHR</sequence>
<accession>A0ABZ2Z0G5</accession>
<reference evidence="2 3" key="1">
    <citation type="submission" date="2024-03" db="EMBL/GenBank/DDBJ databases">
        <title>Chitinophaga caseinilytica sp. nov., a casein hydrolysing bacterium isolated from forest soil.</title>
        <authorList>
            <person name="Lee D.S."/>
            <person name="Han D.M."/>
            <person name="Baek J.H."/>
            <person name="Choi D.G."/>
            <person name="Jeon J.H."/>
            <person name="Jeon C.O."/>
        </authorList>
    </citation>
    <scope>NUCLEOTIDE SEQUENCE [LARGE SCALE GENOMIC DNA]</scope>
    <source>
        <strain evidence="2 3">KACC 19118</strain>
    </source>
</reference>
<keyword evidence="1" id="KW-1133">Transmembrane helix</keyword>
<proteinExistence type="predicted"/>
<evidence type="ECO:0000313" key="3">
    <source>
        <dbReference type="Proteomes" id="UP001449657"/>
    </source>
</evidence>
<protein>
    <recommendedName>
        <fullName evidence="4">PH (Pleckstrin Homology) domain-containing protein</fullName>
    </recommendedName>
</protein>
<keyword evidence="1" id="KW-0812">Transmembrane</keyword>
<dbReference type="EMBL" id="CP150096">
    <property type="protein sequence ID" value="WZN45108.1"/>
    <property type="molecule type" value="Genomic_DNA"/>
</dbReference>
<feature type="transmembrane region" description="Helical" evidence="1">
    <location>
        <begin position="12"/>
        <end position="31"/>
    </location>
</feature>
<evidence type="ECO:0000313" key="2">
    <source>
        <dbReference type="EMBL" id="WZN45108.1"/>
    </source>
</evidence>
<evidence type="ECO:0000256" key="1">
    <source>
        <dbReference type="SAM" id="Phobius"/>
    </source>
</evidence>
<dbReference type="Proteomes" id="UP001449657">
    <property type="component" value="Chromosome"/>
</dbReference>
<name>A0ABZ2Z0G5_9BACT</name>
<keyword evidence="3" id="KW-1185">Reference proteome</keyword>
<evidence type="ECO:0008006" key="4">
    <source>
        <dbReference type="Google" id="ProtNLM"/>
    </source>
</evidence>
<keyword evidence="1" id="KW-0472">Membrane</keyword>
<dbReference type="RefSeq" id="WP_341839863.1">
    <property type="nucleotide sequence ID" value="NZ_CP149792.1"/>
</dbReference>
<organism evidence="2 3">
    <name type="scientific">Chitinophaga caseinilytica</name>
    <dbReference type="NCBI Taxonomy" id="2267521"/>
    <lineage>
        <taxon>Bacteria</taxon>
        <taxon>Pseudomonadati</taxon>
        <taxon>Bacteroidota</taxon>
        <taxon>Chitinophagia</taxon>
        <taxon>Chitinophagales</taxon>
        <taxon>Chitinophagaceae</taxon>
        <taxon>Chitinophaga</taxon>
    </lineage>
</organism>